<keyword evidence="1" id="KW-0732">Signal</keyword>
<dbReference type="GeneID" id="106173190"/>
<dbReference type="InParanoid" id="A0A1S3JH47"/>
<dbReference type="InterPro" id="IPR002035">
    <property type="entry name" value="VWF_A"/>
</dbReference>
<dbReference type="AlphaFoldDB" id="A0A1S3JH47"/>
<accession>A0A1S3JH47</accession>
<dbReference type="SMART" id="SM00327">
    <property type="entry name" value="VWA"/>
    <property type="match status" value="1"/>
</dbReference>
<evidence type="ECO:0000313" key="3">
    <source>
        <dbReference type="Proteomes" id="UP000085678"/>
    </source>
</evidence>
<feature type="domain" description="VWFA" evidence="2">
    <location>
        <begin position="42"/>
        <end position="196"/>
    </location>
</feature>
<dbReference type="KEGG" id="lak:106173190"/>
<name>A0A1S3JH47_LINAN</name>
<feature type="signal peptide" evidence="1">
    <location>
        <begin position="1"/>
        <end position="23"/>
    </location>
</feature>
<evidence type="ECO:0000256" key="1">
    <source>
        <dbReference type="SAM" id="SignalP"/>
    </source>
</evidence>
<organism evidence="3 4">
    <name type="scientific">Lingula anatina</name>
    <name type="common">Brachiopod</name>
    <name type="synonym">Lingula unguis</name>
    <dbReference type="NCBI Taxonomy" id="7574"/>
    <lineage>
        <taxon>Eukaryota</taxon>
        <taxon>Metazoa</taxon>
        <taxon>Spiralia</taxon>
        <taxon>Lophotrochozoa</taxon>
        <taxon>Brachiopoda</taxon>
        <taxon>Linguliformea</taxon>
        <taxon>Lingulata</taxon>
        <taxon>Lingulida</taxon>
        <taxon>Linguloidea</taxon>
        <taxon>Lingulidae</taxon>
        <taxon>Lingula</taxon>
    </lineage>
</organism>
<dbReference type="PROSITE" id="PS50234">
    <property type="entry name" value="VWFA"/>
    <property type="match status" value="1"/>
</dbReference>
<feature type="chain" id="PRO_5010324453" evidence="1">
    <location>
        <begin position="24"/>
        <end position="240"/>
    </location>
</feature>
<protein>
    <submittedName>
        <fullName evidence="4">Uncharacterized protein LOC106173190</fullName>
    </submittedName>
</protein>
<dbReference type="PROSITE" id="PS00018">
    <property type="entry name" value="EF_HAND_1"/>
    <property type="match status" value="1"/>
</dbReference>
<dbReference type="Proteomes" id="UP000085678">
    <property type="component" value="Unplaced"/>
</dbReference>
<gene>
    <name evidence="4" type="primary">LOC106173190</name>
</gene>
<dbReference type="InterPro" id="IPR036465">
    <property type="entry name" value="vWFA_dom_sf"/>
</dbReference>
<dbReference type="RefSeq" id="XP_013409683.1">
    <property type="nucleotide sequence ID" value="XM_013554229.1"/>
</dbReference>
<dbReference type="SUPFAM" id="SSF53300">
    <property type="entry name" value="vWA-like"/>
    <property type="match status" value="1"/>
</dbReference>
<evidence type="ECO:0000259" key="2">
    <source>
        <dbReference type="PROSITE" id="PS50234"/>
    </source>
</evidence>
<keyword evidence="3" id="KW-1185">Reference proteome</keyword>
<proteinExistence type="predicted"/>
<dbReference type="InterPro" id="IPR018247">
    <property type="entry name" value="EF_Hand_1_Ca_BS"/>
</dbReference>
<dbReference type="Gene3D" id="3.40.50.410">
    <property type="entry name" value="von Willebrand factor, type A domain"/>
    <property type="match status" value="1"/>
</dbReference>
<evidence type="ECO:0000313" key="4">
    <source>
        <dbReference type="RefSeq" id="XP_013409683.1"/>
    </source>
</evidence>
<sequence>MNLPALLLLTAVGAACINQRVDALTIDQIIDALMGGSPPHWKVMFDLDSSGSINAVEWNDSIQAARDTLSIIDNTPAAVSVHPDRHRIGLVRFSSTAVTQVIFSLGTHGFFLGNDLAIAGVVKVAGATNTVLGLHLCEIEFGGSGKRLVWMTTDGKSNQGGDPVAKAKLMQKKGIVICVVAVGPDADMVEINGMASKIMIPGYRRPQLCVLEFESFQAYKTAARDARSRVVSARRNRRIN</sequence>
<reference evidence="4" key="1">
    <citation type="submission" date="2025-08" db="UniProtKB">
        <authorList>
            <consortium name="RefSeq"/>
        </authorList>
    </citation>
    <scope>IDENTIFICATION</scope>
    <source>
        <tissue evidence="4">Gonads</tissue>
    </source>
</reference>
<dbReference type="Pfam" id="PF00092">
    <property type="entry name" value="VWA"/>
    <property type="match status" value="1"/>
</dbReference>